<gene>
    <name evidence="1" type="ORF">Adt_41846</name>
</gene>
<dbReference type="AlphaFoldDB" id="A0ABD1PQ02"/>
<evidence type="ECO:0000313" key="1">
    <source>
        <dbReference type="EMBL" id="KAL2465995.1"/>
    </source>
</evidence>
<protein>
    <submittedName>
        <fullName evidence="1">Uncharacterized protein</fullName>
    </submittedName>
</protein>
<sequence>MSANSGKGDRPGYLRDDEARGSPVVSLLMAKALLRFGDASTGVPDGVFVEEVAEEERQRRGGWVVLLWDMRCTQALGDGLPLFHQVVEKSWFWVKENWQRVVDDPELKLDVSSFYGLASK</sequence>
<proteinExistence type="predicted"/>
<accession>A0ABD1PQ02</accession>
<organism evidence="1 2">
    <name type="scientific">Abeliophyllum distichum</name>
    <dbReference type="NCBI Taxonomy" id="126358"/>
    <lineage>
        <taxon>Eukaryota</taxon>
        <taxon>Viridiplantae</taxon>
        <taxon>Streptophyta</taxon>
        <taxon>Embryophyta</taxon>
        <taxon>Tracheophyta</taxon>
        <taxon>Spermatophyta</taxon>
        <taxon>Magnoliopsida</taxon>
        <taxon>eudicotyledons</taxon>
        <taxon>Gunneridae</taxon>
        <taxon>Pentapetalae</taxon>
        <taxon>asterids</taxon>
        <taxon>lamiids</taxon>
        <taxon>Lamiales</taxon>
        <taxon>Oleaceae</taxon>
        <taxon>Forsythieae</taxon>
        <taxon>Abeliophyllum</taxon>
    </lineage>
</organism>
<dbReference type="Proteomes" id="UP001604336">
    <property type="component" value="Unassembled WGS sequence"/>
</dbReference>
<comment type="caution">
    <text evidence="1">The sequence shown here is derived from an EMBL/GenBank/DDBJ whole genome shotgun (WGS) entry which is preliminary data.</text>
</comment>
<name>A0ABD1PQ02_9LAMI</name>
<evidence type="ECO:0000313" key="2">
    <source>
        <dbReference type="Proteomes" id="UP001604336"/>
    </source>
</evidence>
<dbReference type="EMBL" id="JBFOLK010000013">
    <property type="protein sequence ID" value="KAL2465995.1"/>
    <property type="molecule type" value="Genomic_DNA"/>
</dbReference>
<keyword evidence="2" id="KW-1185">Reference proteome</keyword>
<reference evidence="2" key="1">
    <citation type="submission" date="2024-07" db="EMBL/GenBank/DDBJ databases">
        <title>Two chromosome-level genome assemblies of Korean endemic species Abeliophyllum distichum and Forsythia ovata (Oleaceae).</title>
        <authorList>
            <person name="Jang H."/>
        </authorList>
    </citation>
    <scope>NUCLEOTIDE SEQUENCE [LARGE SCALE GENOMIC DNA]</scope>
</reference>